<dbReference type="SUPFAM" id="SSF47762">
    <property type="entry name" value="PAH2 domain"/>
    <property type="match status" value="2"/>
</dbReference>
<keyword evidence="2" id="KW-0678">Repressor</keyword>
<keyword evidence="3 4" id="KW-0539">Nucleus</keyword>
<protein>
    <submittedName>
        <fullName evidence="6">Uncharacterized protein</fullName>
    </submittedName>
</protein>
<name>A0AA88S9F6_9ASTE</name>
<proteinExistence type="predicted"/>
<dbReference type="GO" id="GO:0000785">
    <property type="term" value="C:chromatin"/>
    <property type="evidence" value="ECO:0007669"/>
    <property type="project" value="TreeGrafter"/>
</dbReference>
<evidence type="ECO:0000256" key="3">
    <source>
        <dbReference type="ARBA" id="ARBA00023242"/>
    </source>
</evidence>
<reference evidence="6" key="1">
    <citation type="submission" date="2022-12" db="EMBL/GenBank/DDBJ databases">
        <title>Draft genome assemblies for two species of Escallonia (Escalloniales).</title>
        <authorList>
            <person name="Chanderbali A."/>
            <person name="Dervinis C."/>
            <person name="Anghel I."/>
            <person name="Soltis D."/>
            <person name="Soltis P."/>
            <person name="Zapata F."/>
        </authorList>
    </citation>
    <scope>NUCLEOTIDE SEQUENCE</scope>
    <source>
        <strain evidence="6">UCBG92.1500</strain>
        <tissue evidence="6">Leaf</tissue>
    </source>
</reference>
<gene>
    <name evidence="6" type="ORF">RJ640_004645</name>
</gene>
<evidence type="ECO:0000313" key="7">
    <source>
        <dbReference type="Proteomes" id="UP001187471"/>
    </source>
</evidence>
<comment type="subcellular location">
    <subcellularLocation>
        <location evidence="1 4">Nucleus</location>
    </subcellularLocation>
</comment>
<evidence type="ECO:0000256" key="5">
    <source>
        <dbReference type="SAM" id="MobiDB-lite"/>
    </source>
</evidence>
<dbReference type="PANTHER" id="PTHR12346">
    <property type="entry name" value="SIN3B-RELATED"/>
    <property type="match status" value="1"/>
</dbReference>
<evidence type="ECO:0000256" key="4">
    <source>
        <dbReference type="PROSITE-ProRule" id="PRU00810"/>
    </source>
</evidence>
<accession>A0AA88S9F6</accession>
<dbReference type="PROSITE" id="PS51477">
    <property type="entry name" value="PAH"/>
    <property type="match status" value="2"/>
</dbReference>
<dbReference type="InterPro" id="IPR003822">
    <property type="entry name" value="PAH"/>
</dbReference>
<dbReference type="EMBL" id="JAVXUO010001214">
    <property type="protein sequence ID" value="KAK2984820.1"/>
    <property type="molecule type" value="Genomic_DNA"/>
</dbReference>
<evidence type="ECO:0000256" key="2">
    <source>
        <dbReference type="ARBA" id="ARBA00022491"/>
    </source>
</evidence>
<comment type="caution">
    <text evidence="6">The sequence shown here is derived from an EMBL/GenBank/DDBJ whole genome shotgun (WGS) entry which is preliminary data.</text>
</comment>
<dbReference type="Pfam" id="PF02671">
    <property type="entry name" value="PAH"/>
    <property type="match status" value="2"/>
</dbReference>
<dbReference type="AlphaFoldDB" id="A0AA88S9F6"/>
<dbReference type="GO" id="GO:0000118">
    <property type="term" value="C:histone deacetylase complex"/>
    <property type="evidence" value="ECO:0007669"/>
    <property type="project" value="TreeGrafter"/>
</dbReference>
<evidence type="ECO:0000313" key="6">
    <source>
        <dbReference type="EMBL" id="KAK2984820.1"/>
    </source>
</evidence>
<feature type="compositionally biased region" description="Basic and acidic residues" evidence="5">
    <location>
        <begin position="348"/>
        <end position="365"/>
    </location>
</feature>
<feature type="region of interest" description="Disordered" evidence="5">
    <location>
        <begin position="317"/>
        <end position="365"/>
    </location>
</feature>
<dbReference type="InterPro" id="IPR036600">
    <property type="entry name" value="PAH_sf"/>
</dbReference>
<dbReference type="InterPro" id="IPR039774">
    <property type="entry name" value="Sin3-like"/>
</dbReference>
<feature type="compositionally biased region" description="Basic and acidic residues" evidence="5">
    <location>
        <begin position="317"/>
        <end position="330"/>
    </location>
</feature>
<dbReference type="GO" id="GO:0003714">
    <property type="term" value="F:transcription corepressor activity"/>
    <property type="evidence" value="ECO:0007669"/>
    <property type="project" value="InterPro"/>
</dbReference>
<keyword evidence="7" id="KW-1185">Reference proteome</keyword>
<dbReference type="Proteomes" id="UP001187471">
    <property type="component" value="Unassembled WGS sequence"/>
</dbReference>
<organism evidence="6 7">
    <name type="scientific">Escallonia rubra</name>
    <dbReference type="NCBI Taxonomy" id="112253"/>
    <lineage>
        <taxon>Eukaryota</taxon>
        <taxon>Viridiplantae</taxon>
        <taxon>Streptophyta</taxon>
        <taxon>Embryophyta</taxon>
        <taxon>Tracheophyta</taxon>
        <taxon>Spermatophyta</taxon>
        <taxon>Magnoliopsida</taxon>
        <taxon>eudicotyledons</taxon>
        <taxon>Gunneridae</taxon>
        <taxon>Pentapetalae</taxon>
        <taxon>asterids</taxon>
        <taxon>campanulids</taxon>
        <taxon>Escalloniales</taxon>
        <taxon>Escalloniaceae</taxon>
        <taxon>Escallonia</taxon>
    </lineage>
</organism>
<sequence>MEESKEEGWSEEQCLSYVLLLREKFHTQSDRYHEFVKLLGDFHGRRVNACRFSSKVKELFNGHKDLILGFNAFLPRNLRNAVTDAEDGDAVRSSTPAKANKRDDRAIKAAVEFVNKVRKRFGTDDLAFKAFLDTMARYQRRHLSDDQIDQEFRVFFRGHPDLYIDFTRFLADSVEKKRGSTQTSWDSMGWAKRGGGTYNGNVNKRKKTSIENVQDACEDKKYNIDVTVDLLESTAKKAKDYIEQTPERESFSALNLRCIERLYGEHGLEVVERLLQNPAHCMPIVHRRLNQKHEDAEAYRKEVNAVCKKRYANVRKETSADMQHGDRGDQCGDNSGAKATVTEADETGVLKESEDIREENRMDVD</sequence>
<evidence type="ECO:0000256" key="1">
    <source>
        <dbReference type="ARBA" id="ARBA00004123"/>
    </source>
</evidence>
<dbReference type="Gene3D" id="1.20.1160.11">
    <property type="entry name" value="Paired amphipathic helix"/>
    <property type="match status" value="2"/>
</dbReference>
<dbReference type="PANTHER" id="PTHR12346:SF0">
    <property type="entry name" value="SIN3A, ISOFORM G"/>
    <property type="match status" value="1"/>
</dbReference>
<dbReference type="GO" id="GO:0000122">
    <property type="term" value="P:negative regulation of transcription by RNA polymerase II"/>
    <property type="evidence" value="ECO:0007669"/>
    <property type="project" value="TreeGrafter"/>
</dbReference>